<evidence type="ECO:0000256" key="1">
    <source>
        <dbReference type="SAM" id="MobiDB-lite"/>
    </source>
</evidence>
<accession>A0A9P8U9D3</accession>
<feature type="compositionally biased region" description="Polar residues" evidence="1">
    <location>
        <begin position="124"/>
        <end position="146"/>
    </location>
</feature>
<protein>
    <submittedName>
        <fullName evidence="2">Uncharacterized protein</fullName>
    </submittedName>
</protein>
<evidence type="ECO:0000313" key="2">
    <source>
        <dbReference type="EMBL" id="KAH6646174.1"/>
    </source>
</evidence>
<gene>
    <name evidence="2" type="ORF">BKA67DRAFT_95844</name>
</gene>
<name>A0A9P8U9D3_9PEZI</name>
<evidence type="ECO:0000313" key="3">
    <source>
        <dbReference type="Proteomes" id="UP000758603"/>
    </source>
</evidence>
<dbReference type="Proteomes" id="UP000758603">
    <property type="component" value="Unassembled WGS sequence"/>
</dbReference>
<dbReference type="AlphaFoldDB" id="A0A9P8U9D3"/>
<reference evidence="2" key="1">
    <citation type="journal article" date="2021" name="Nat. Commun.">
        <title>Genetic determinants of endophytism in the Arabidopsis root mycobiome.</title>
        <authorList>
            <person name="Mesny F."/>
            <person name="Miyauchi S."/>
            <person name="Thiergart T."/>
            <person name="Pickel B."/>
            <person name="Atanasova L."/>
            <person name="Karlsson M."/>
            <person name="Huettel B."/>
            <person name="Barry K.W."/>
            <person name="Haridas S."/>
            <person name="Chen C."/>
            <person name="Bauer D."/>
            <person name="Andreopoulos W."/>
            <person name="Pangilinan J."/>
            <person name="LaButti K."/>
            <person name="Riley R."/>
            <person name="Lipzen A."/>
            <person name="Clum A."/>
            <person name="Drula E."/>
            <person name="Henrissat B."/>
            <person name="Kohler A."/>
            <person name="Grigoriev I.V."/>
            <person name="Martin F.M."/>
            <person name="Hacquard S."/>
        </authorList>
    </citation>
    <scope>NUCLEOTIDE SEQUENCE</scope>
    <source>
        <strain evidence="2">MPI-SDFR-AT-0073</strain>
    </source>
</reference>
<proteinExistence type="predicted"/>
<keyword evidence="3" id="KW-1185">Reference proteome</keyword>
<comment type="caution">
    <text evidence="2">The sequence shown here is derived from an EMBL/GenBank/DDBJ whole genome shotgun (WGS) entry which is preliminary data.</text>
</comment>
<dbReference type="GeneID" id="70138457"/>
<organism evidence="2 3">
    <name type="scientific">Truncatella angustata</name>
    <dbReference type="NCBI Taxonomy" id="152316"/>
    <lineage>
        <taxon>Eukaryota</taxon>
        <taxon>Fungi</taxon>
        <taxon>Dikarya</taxon>
        <taxon>Ascomycota</taxon>
        <taxon>Pezizomycotina</taxon>
        <taxon>Sordariomycetes</taxon>
        <taxon>Xylariomycetidae</taxon>
        <taxon>Amphisphaeriales</taxon>
        <taxon>Sporocadaceae</taxon>
        <taxon>Truncatella</taxon>
    </lineage>
</organism>
<dbReference type="RefSeq" id="XP_045952688.1">
    <property type="nucleotide sequence ID" value="XM_046109566.1"/>
</dbReference>
<feature type="non-terminal residue" evidence="2">
    <location>
        <position position="1"/>
    </location>
</feature>
<dbReference type="EMBL" id="JAGPXC010000010">
    <property type="protein sequence ID" value="KAH6646174.1"/>
    <property type="molecule type" value="Genomic_DNA"/>
</dbReference>
<sequence length="357" mass="38680">LNRVRAQTFSVFLRHTKSEATQSNGATGGLGGNLQERWLIGGREALANVTLRGSSPTGGALFFLLSRHTSPRGGALFFLLSRHKHLFTVVRSTAAHLVVATRTPCCREDANTHSSDEAGAAATRVTQRNTNKQDSGGQQASKQTNIPAKVEAIQAAKPEATMTSLEMDILGEVSFKRWLEGLACAGVGVMLQDGGIGEWPARDHVEGWATHAALAFQVRELGNWKKFFEAVMKIGEGDSCTVTMGSTVWRESGGSDRSQFHAVLIAAPRELMGKVWETCFGKEAGNKSNAFGVIDNVFFGLDMTTEEVAALHVKPAGLEDWFFFTLAVPVKHGSCLSYTTFSFLRRSGLLPAHLVHF</sequence>
<feature type="region of interest" description="Disordered" evidence="1">
    <location>
        <begin position="108"/>
        <end position="147"/>
    </location>
</feature>